<organism evidence="3 4">
    <name type="scientific">Paenibacillus odorifer</name>
    <dbReference type="NCBI Taxonomy" id="189426"/>
    <lineage>
        <taxon>Bacteria</taxon>
        <taxon>Bacillati</taxon>
        <taxon>Bacillota</taxon>
        <taxon>Bacilli</taxon>
        <taxon>Bacillales</taxon>
        <taxon>Paenibacillaceae</taxon>
        <taxon>Paenibacillus</taxon>
    </lineage>
</organism>
<evidence type="ECO:0000256" key="1">
    <source>
        <dbReference type="SAM" id="MobiDB-lite"/>
    </source>
</evidence>
<evidence type="ECO:0000313" key="4">
    <source>
        <dbReference type="Proteomes" id="UP000187465"/>
    </source>
</evidence>
<protein>
    <submittedName>
        <fullName evidence="3">Uncharacterized protein</fullName>
    </submittedName>
</protein>
<feature type="transmembrane region" description="Helical" evidence="2">
    <location>
        <begin position="402"/>
        <end position="420"/>
    </location>
</feature>
<keyword evidence="2" id="KW-0812">Transmembrane</keyword>
<proteinExistence type="predicted"/>
<name>A0A1R0XC01_9BACL</name>
<comment type="caution">
    <text evidence="3">The sequence shown here is derived from an EMBL/GenBank/DDBJ whole genome shotgun (WGS) entry which is preliminary data.</text>
</comment>
<feature type="transmembrane region" description="Helical" evidence="2">
    <location>
        <begin position="148"/>
        <end position="169"/>
    </location>
</feature>
<gene>
    <name evidence="3" type="ORF">BJP51_15910</name>
</gene>
<evidence type="ECO:0000256" key="2">
    <source>
        <dbReference type="SAM" id="Phobius"/>
    </source>
</evidence>
<feature type="transmembrane region" description="Helical" evidence="2">
    <location>
        <begin position="306"/>
        <end position="328"/>
    </location>
</feature>
<feature type="compositionally biased region" description="Polar residues" evidence="1">
    <location>
        <begin position="1425"/>
        <end position="1443"/>
    </location>
</feature>
<dbReference type="EMBL" id="MKQP01000017">
    <property type="protein sequence ID" value="OMD32584.1"/>
    <property type="molecule type" value="Genomic_DNA"/>
</dbReference>
<feature type="region of interest" description="Disordered" evidence="1">
    <location>
        <begin position="1410"/>
        <end position="1449"/>
    </location>
</feature>
<keyword evidence="2" id="KW-0472">Membrane</keyword>
<reference evidence="3 4" key="1">
    <citation type="submission" date="2016-10" db="EMBL/GenBank/DDBJ databases">
        <title>Paenibacillus species isolates.</title>
        <authorList>
            <person name="Beno S.M."/>
        </authorList>
    </citation>
    <scope>NUCLEOTIDE SEQUENCE [LARGE SCALE GENOMIC DNA]</scope>
    <source>
        <strain evidence="3 4">FSL H7-0604</strain>
    </source>
</reference>
<keyword evidence="2" id="KW-1133">Transmembrane helix</keyword>
<feature type="transmembrane region" description="Helical" evidence="2">
    <location>
        <begin position="364"/>
        <end position="390"/>
    </location>
</feature>
<evidence type="ECO:0000313" key="3">
    <source>
        <dbReference type="EMBL" id="OMD32584.1"/>
    </source>
</evidence>
<dbReference type="InterPro" id="IPR058112">
    <property type="entry name" value="CD3337_EF1877-like"/>
</dbReference>
<feature type="transmembrane region" description="Helical" evidence="2">
    <location>
        <begin position="181"/>
        <end position="201"/>
    </location>
</feature>
<dbReference type="RefSeq" id="WP_076179058.1">
    <property type="nucleotide sequence ID" value="NZ_MKQP01000017.1"/>
</dbReference>
<dbReference type="NCBIfam" id="NF046089">
    <property type="entry name" value="CD3337_EF1877"/>
    <property type="match status" value="1"/>
</dbReference>
<feature type="region of interest" description="Disordered" evidence="1">
    <location>
        <begin position="1195"/>
        <end position="1217"/>
    </location>
</feature>
<dbReference type="Proteomes" id="UP000187465">
    <property type="component" value="Unassembled WGS sequence"/>
</dbReference>
<feature type="transmembrane region" description="Helical" evidence="2">
    <location>
        <begin position="16"/>
        <end position="39"/>
    </location>
</feature>
<feature type="transmembrane region" description="Helical" evidence="2">
    <location>
        <begin position="334"/>
        <end position="352"/>
    </location>
</feature>
<sequence>MKIKASTLDFKKSKRLSIILGLVLVFFIVASIPASIIYANSLDTMVPSDTNKDALYNRYGVSHYSFQTVSEDHHFWQVSAAAKDSLVNAFDQMLSMCFLVSVQLTRFFNFLAREAFTFSFMDSLIDSVSDIIRNITGVNGAVITSGGLFDGLGGIAVMITVSYILWLMVRTRFLDGLQQSLSFFIALVICIAFFSQSGAFLKTANQMVSSVGTTMYKGLAKATGLNTNAENGVTVISEQVWNELVIRPYSMLQFDNTEISTKDPVLFDKVLTSKPFSGERDMALAEAADKYPGVGAARSAEQMIIILVYFIFSLFILGFFCFWAVMTIFMRLKLIVHAAVMSVTLLASLLPGREAGIAVIRSQFIKLIGYAVTTAMTMFFLDLSLVMGHVTYDVVAVKGGKGWFTGLLLESVIIFVIFKYREEINSVFSKATGVIPQIPKAKSTVVDAFQRNVTRTLYNTAANKVSGIFNSKEREGVPSTFNPSSLSKASTVLNDATSSSMMLRYQREKQAAESIATESGEEVQYTPYVQRVNENLRNGTKNPFRGMDKEWKEEKNRLKEIKDDGGDMKQAVLTQGVQESMNDQEVAATVYGNENAIRQAASHMVNRPKEAVNQMARVKSLNKNHKLQTSVNDFCMIQLFERYKVEYKRAIDTSQVTGNPVEHTDFVKNMDSRFKVAGLNTTQKVNETMMHRNSRTSIAPVFDEMPEFNEYKMKLLQANEALRKIAPPAAGIYIPEPVVHFAAPVSTDFLVSQMPKLPTGNITSQMNDRKVALGQKIDPITNKNTKVVALPESYLSKQKHQKNAVDRQTKVTPLYKSAPISTESFRSSVPQIPGSAIASQMKERKGQLHQNIKQSLDSNVTHIKAKQDKVIIPPPSYIVGPVSQASVLTKLPKLPDSSVSSNLAKKQEVRRTIVDQTLIGGLDQKEQSKPITLKRRQVTQQMEIKRLFTGRIQADPKLSEDTYSFMPSRLRAKYRVNVSSSVEGNVGKTPAALANMTTTTSAQLSQLHKVRVQRKFGTQVEVGRMNVRPADLVANLQQAKSAVLPLQAISSVASQSVQQTLLNKVNIKRRSGTQIDMQQVNIKNPELKAKMEQGAEALAPFRSTRKTSLQSVQQNMLHKVNLNRNSGTKVEVGRVNVQQSDLKARMQQARTTILPLQSTNDVAQQSVQQRSLNKVNIKRYKGTQVHAETVNVRQSGTGMEPSKRTSIPIQSTNNVSQQSVQQRSLNKVNIKRSKDVQVDMKQVKIKNPDLKATLEQAKSTILPLQSTSNVSEQSLRQRRMHKVRIDQRSGVHVQIKKQEQHANTKVSESVTLPKVNSSTRTVEQEVVQNVRVNRKVTPKLDIKTVNIKNSALKTKMEEAKTALNRSGPVEDLKIQINTEQVQKVAMEVKQKISPNISSGLEDELRHLKTMQRARKTAPVSKAAESISQSVQQKARTARQTPLQQPGKPS</sequence>
<accession>A0A1R0XC01</accession>